<dbReference type="RefSeq" id="WP_131153354.1">
    <property type="nucleotide sequence ID" value="NZ_CP036402.1"/>
</dbReference>
<protein>
    <submittedName>
        <fullName evidence="8">Extracellular solute-binding protein</fullName>
    </submittedName>
</protein>
<keyword evidence="9" id="KW-1185">Reference proteome</keyword>
<evidence type="ECO:0000256" key="1">
    <source>
        <dbReference type="ARBA" id="ARBA00022475"/>
    </source>
</evidence>
<evidence type="ECO:0000256" key="2">
    <source>
        <dbReference type="ARBA" id="ARBA00022729"/>
    </source>
</evidence>
<keyword evidence="2 7" id="KW-0732">Signal</keyword>
<reference evidence="8 9" key="1">
    <citation type="submission" date="2019-01" db="EMBL/GenBank/DDBJ databases">
        <title>Egibacter rhizosphaerae EGI 80759T.</title>
        <authorList>
            <person name="Chen D.-D."/>
            <person name="Tian Y."/>
            <person name="Jiao J.-Y."/>
            <person name="Zhang X.-T."/>
            <person name="Zhang Y.-G."/>
            <person name="Zhang Y."/>
            <person name="Xiao M."/>
            <person name="Shu W.-S."/>
            <person name="Li W.-J."/>
        </authorList>
    </citation>
    <scope>NUCLEOTIDE SEQUENCE [LARGE SCALE GENOMIC DNA]</scope>
    <source>
        <strain evidence="8 9">EGI 80759</strain>
    </source>
</reference>
<evidence type="ECO:0000256" key="6">
    <source>
        <dbReference type="SAM" id="MobiDB-lite"/>
    </source>
</evidence>
<keyword evidence="5" id="KW-0449">Lipoprotein</keyword>
<dbReference type="Proteomes" id="UP000291469">
    <property type="component" value="Chromosome"/>
</dbReference>
<name>A0A411YAY9_9ACTN</name>
<gene>
    <name evidence="8" type="ORF">ER308_01395</name>
</gene>
<evidence type="ECO:0000313" key="8">
    <source>
        <dbReference type="EMBL" id="QBI18356.1"/>
    </source>
</evidence>
<dbReference type="SUPFAM" id="SSF53850">
    <property type="entry name" value="Periplasmic binding protein-like II"/>
    <property type="match status" value="1"/>
</dbReference>
<evidence type="ECO:0000256" key="3">
    <source>
        <dbReference type="ARBA" id="ARBA00023136"/>
    </source>
</evidence>
<dbReference type="EMBL" id="CP036402">
    <property type="protein sequence ID" value="QBI18356.1"/>
    <property type="molecule type" value="Genomic_DNA"/>
</dbReference>
<evidence type="ECO:0000256" key="4">
    <source>
        <dbReference type="ARBA" id="ARBA00023139"/>
    </source>
</evidence>
<organism evidence="8 9">
    <name type="scientific">Egibacter rhizosphaerae</name>
    <dbReference type="NCBI Taxonomy" id="1670831"/>
    <lineage>
        <taxon>Bacteria</taxon>
        <taxon>Bacillati</taxon>
        <taxon>Actinomycetota</taxon>
        <taxon>Nitriliruptoria</taxon>
        <taxon>Egibacterales</taxon>
        <taxon>Egibacteraceae</taxon>
        <taxon>Egibacter</taxon>
    </lineage>
</organism>
<feature type="region of interest" description="Disordered" evidence="6">
    <location>
        <begin position="33"/>
        <end position="70"/>
    </location>
</feature>
<sequence length="473" mass="52666">MRVKSSRKVSVIALLMAVGLFAAACGEDLTDEVADADDAEADPEAEGEEETEGEEEVEEETFEMEQPDTPGEDIELEFWTFVDLHAEFLIAQAERFNEENEDYNIILDATSISFDEMHDRTLIALESGTGAPDLVDLEIQRFATFTRGEVQLLPLDDVLDPYRDDLVEERMAPYEVDGTPYGIDYHLGAFVTYYNQDIMDEAGVDVDDIETWDDYVDVGLEVQENTDITAFASVETLNRLSLLGPMLQNDGGLYDASNESIIDSPENVEAVEMVSDMVHEHGVADLAPGGGHAEPEFYEAFNNGEFASVWMPQWYMSRFPDLMPDLEGSMVVRPMPAFEEGGTISTMGGGTGTAITNQIDDDKVQAAQEFIGYAKLSYDAQVRVWTDLDFDPFRMDVYEDPALSEPEPFFADEPVLTMIEETLDRLAPEYTGPRYPESILALEEEVVFPVLSDGEDPAETLADTQAEIDAYDD</sequence>
<dbReference type="AlphaFoldDB" id="A0A411YAY9"/>
<dbReference type="PANTHER" id="PTHR43649:SF33">
    <property type="entry name" value="POLYGALACTURONAN_RHAMNOGALACTURONAN-BINDING PROTEIN YTCQ"/>
    <property type="match status" value="1"/>
</dbReference>
<accession>A0A411YAY9</accession>
<keyword evidence="4" id="KW-0564">Palmitate</keyword>
<dbReference type="Gene3D" id="3.40.190.10">
    <property type="entry name" value="Periplasmic binding protein-like II"/>
    <property type="match status" value="1"/>
</dbReference>
<dbReference type="KEGG" id="erz:ER308_01395"/>
<evidence type="ECO:0000313" key="9">
    <source>
        <dbReference type="Proteomes" id="UP000291469"/>
    </source>
</evidence>
<dbReference type="InterPro" id="IPR050490">
    <property type="entry name" value="Bact_solute-bd_prot1"/>
</dbReference>
<dbReference type="InterPro" id="IPR006059">
    <property type="entry name" value="SBP"/>
</dbReference>
<keyword evidence="3" id="KW-0472">Membrane</keyword>
<evidence type="ECO:0000256" key="7">
    <source>
        <dbReference type="SAM" id="SignalP"/>
    </source>
</evidence>
<proteinExistence type="predicted"/>
<dbReference type="Pfam" id="PF01547">
    <property type="entry name" value="SBP_bac_1"/>
    <property type="match status" value="1"/>
</dbReference>
<dbReference type="PROSITE" id="PS51257">
    <property type="entry name" value="PROKAR_LIPOPROTEIN"/>
    <property type="match status" value="1"/>
</dbReference>
<feature type="chain" id="PRO_5019028851" evidence="7">
    <location>
        <begin position="25"/>
        <end position="473"/>
    </location>
</feature>
<keyword evidence="1" id="KW-1003">Cell membrane</keyword>
<dbReference type="PANTHER" id="PTHR43649">
    <property type="entry name" value="ARABINOSE-BINDING PROTEIN-RELATED"/>
    <property type="match status" value="1"/>
</dbReference>
<feature type="signal peptide" evidence="7">
    <location>
        <begin position="1"/>
        <end position="24"/>
    </location>
</feature>
<evidence type="ECO:0000256" key="5">
    <source>
        <dbReference type="ARBA" id="ARBA00023288"/>
    </source>
</evidence>
<dbReference type="OrthoDB" id="1650177at2"/>
<feature type="region of interest" description="Disordered" evidence="6">
    <location>
        <begin position="454"/>
        <end position="473"/>
    </location>
</feature>